<dbReference type="EMBL" id="MSFL01000023">
    <property type="protein sequence ID" value="PWY74319.1"/>
    <property type="molecule type" value="Genomic_DNA"/>
</dbReference>
<evidence type="ECO:0000256" key="1">
    <source>
        <dbReference type="SAM" id="MobiDB-lite"/>
    </source>
</evidence>
<dbReference type="GeneID" id="37069039"/>
<name>A0A317VL72_9EURO</name>
<organism evidence="2 3">
    <name type="scientific">Aspergillus heteromorphus CBS 117.55</name>
    <dbReference type="NCBI Taxonomy" id="1448321"/>
    <lineage>
        <taxon>Eukaryota</taxon>
        <taxon>Fungi</taxon>
        <taxon>Dikarya</taxon>
        <taxon>Ascomycota</taxon>
        <taxon>Pezizomycotina</taxon>
        <taxon>Eurotiomycetes</taxon>
        <taxon>Eurotiomycetidae</taxon>
        <taxon>Eurotiales</taxon>
        <taxon>Aspergillaceae</taxon>
        <taxon>Aspergillus</taxon>
        <taxon>Aspergillus subgen. Circumdati</taxon>
    </lineage>
</organism>
<accession>A0A317VL72</accession>
<dbReference type="AlphaFoldDB" id="A0A317VL72"/>
<gene>
    <name evidence="2" type="ORF">BO70DRAFT_398649</name>
</gene>
<proteinExistence type="predicted"/>
<dbReference type="Proteomes" id="UP000247233">
    <property type="component" value="Unassembled WGS sequence"/>
</dbReference>
<dbReference type="RefSeq" id="XP_025396966.1">
    <property type="nucleotide sequence ID" value="XM_025546802.1"/>
</dbReference>
<protein>
    <submittedName>
        <fullName evidence="2">Uncharacterized protein</fullName>
    </submittedName>
</protein>
<dbReference type="VEuPathDB" id="FungiDB:BO70DRAFT_398649"/>
<keyword evidence="3" id="KW-1185">Reference proteome</keyword>
<evidence type="ECO:0000313" key="2">
    <source>
        <dbReference type="EMBL" id="PWY74319.1"/>
    </source>
</evidence>
<sequence>MSDSSESQESLNVYHYLPSDDKEFPEPPPVYSKHAEPKVPEVYEGGPGLPQLPAFLLALPDGTITLTFSQLYGLRVAVDNSYSPGKGTEVVPWCSRRADGAFILLPKSQMRHEITMVHMSGQSKIKHLQLVRLDQNSQPETWQPIVNLAVDVGEEAFKSESFERAQGRVFLDLRIDTSFAYADGLATATVLIRHQDRRLAEFVFPIIPA</sequence>
<evidence type="ECO:0000313" key="3">
    <source>
        <dbReference type="Proteomes" id="UP000247233"/>
    </source>
</evidence>
<feature type="compositionally biased region" description="Polar residues" evidence="1">
    <location>
        <begin position="1"/>
        <end position="11"/>
    </location>
</feature>
<feature type="region of interest" description="Disordered" evidence="1">
    <location>
        <begin position="1"/>
        <end position="33"/>
    </location>
</feature>
<reference evidence="2 3" key="1">
    <citation type="submission" date="2016-12" db="EMBL/GenBank/DDBJ databases">
        <title>The genomes of Aspergillus section Nigri reveals drivers in fungal speciation.</title>
        <authorList>
            <consortium name="DOE Joint Genome Institute"/>
            <person name="Vesth T.C."/>
            <person name="Nybo J."/>
            <person name="Theobald S."/>
            <person name="Brandl J."/>
            <person name="Frisvad J.C."/>
            <person name="Nielsen K.F."/>
            <person name="Lyhne E.K."/>
            <person name="Kogle M.E."/>
            <person name="Kuo A."/>
            <person name="Riley R."/>
            <person name="Clum A."/>
            <person name="Nolan M."/>
            <person name="Lipzen A."/>
            <person name="Salamov A."/>
            <person name="Henrissat B."/>
            <person name="Wiebenga A."/>
            <person name="De Vries R.P."/>
            <person name="Grigoriev I.V."/>
            <person name="Mortensen U.H."/>
            <person name="Andersen M.R."/>
            <person name="Baker S.E."/>
        </authorList>
    </citation>
    <scope>NUCLEOTIDE SEQUENCE [LARGE SCALE GENOMIC DNA]</scope>
    <source>
        <strain evidence="2 3">CBS 117.55</strain>
    </source>
</reference>
<comment type="caution">
    <text evidence="2">The sequence shown here is derived from an EMBL/GenBank/DDBJ whole genome shotgun (WGS) entry which is preliminary data.</text>
</comment>